<keyword evidence="9" id="KW-1185">Reference proteome</keyword>
<dbReference type="HOGENOM" id="CLU_119497_0_0_11"/>
<evidence type="ECO:0000256" key="7">
    <source>
        <dbReference type="SAM" id="Phobius"/>
    </source>
</evidence>
<dbReference type="RefSeq" id="WP_007470449.1">
    <property type="nucleotide sequence ID" value="NZ_KI391953.1"/>
</dbReference>
<keyword evidence="4 7" id="KW-0812">Transmembrane</keyword>
<evidence type="ECO:0000256" key="5">
    <source>
        <dbReference type="ARBA" id="ARBA00022989"/>
    </source>
</evidence>
<dbReference type="EMBL" id="ACZI02000002">
    <property type="protein sequence ID" value="EFV12888.1"/>
    <property type="molecule type" value="Genomic_DNA"/>
</dbReference>
<dbReference type="Proteomes" id="UP000004816">
    <property type="component" value="Unassembled WGS sequence"/>
</dbReference>
<keyword evidence="3" id="KW-1003">Cell membrane</keyword>
<comment type="subcellular location">
    <subcellularLocation>
        <location evidence="1">Cell membrane</location>
    </subcellularLocation>
</comment>
<feature type="transmembrane region" description="Helical" evidence="7">
    <location>
        <begin position="20"/>
        <end position="37"/>
    </location>
</feature>
<evidence type="ECO:0000256" key="1">
    <source>
        <dbReference type="ARBA" id="ARBA00004236"/>
    </source>
</evidence>
<evidence type="ECO:0000256" key="6">
    <source>
        <dbReference type="ARBA" id="ARBA00023136"/>
    </source>
</evidence>
<proteinExistence type="inferred from homology"/>
<dbReference type="AlphaFoldDB" id="E5XRZ0"/>
<evidence type="ECO:0000313" key="9">
    <source>
        <dbReference type="Proteomes" id="UP000004816"/>
    </source>
</evidence>
<name>E5XRZ0_SEGRC</name>
<protein>
    <submittedName>
        <fullName evidence="8">Uncharacterized protein</fullName>
    </submittedName>
</protein>
<comment type="similarity">
    <text evidence="2">Belongs to the MmpS family.</text>
</comment>
<dbReference type="GO" id="GO:0005886">
    <property type="term" value="C:plasma membrane"/>
    <property type="evidence" value="ECO:0007669"/>
    <property type="project" value="UniProtKB-SubCell"/>
</dbReference>
<accession>E5XRZ0</accession>
<evidence type="ECO:0000256" key="3">
    <source>
        <dbReference type="ARBA" id="ARBA00022475"/>
    </source>
</evidence>
<reference evidence="8 9" key="1">
    <citation type="journal article" date="2011" name="Stand. Genomic Sci.">
        <title>High quality draft genome sequence of Segniliparus rugosus CDC 945(T)= (ATCC BAA-974(T)).</title>
        <authorList>
            <person name="Earl A.M."/>
            <person name="Desjardins C.A."/>
            <person name="Fitzgerald M.G."/>
            <person name="Arachchi H.M."/>
            <person name="Zeng Q."/>
            <person name="Mehta T."/>
            <person name="Griggs A."/>
            <person name="Birren B.W."/>
            <person name="Toney N.C."/>
            <person name="Carr J."/>
            <person name="Posey J."/>
            <person name="Butler W.R."/>
        </authorList>
    </citation>
    <scope>NUCLEOTIDE SEQUENCE [LARGE SCALE GENOMIC DNA]</scope>
    <source>
        <strain evidence="9">ATCC BAA-974 / DSM 45345 / CCUG 50838 / CIP 108380 / JCM 13579 / CDC 945</strain>
    </source>
</reference>
<keyword evidence="6 7" id="KW-0472">Membrane</keyword>
<dbReference type="InterPro" id="IPR038468">
    <property type="entry name" value="MmpS_C"/>
</dbReference>
<gene>
    <name evidence="8" type="ORF">HMPREF9336_02262</name>
</gene>
<dbReference type="Gene3D" id="2.60.40.2880">
    <property type="entry name" value="MmpS1-5, C-terminal soluble domain"/>
    <property type="match status" value="1"/>
</dbReference>
<evidence type="ECO:0000313" key="8">
    <source>
        <dbReference type="EMBL" id="EFV12888.1"/>
    </source>
</evidence>
<dbReference type="Pfam" id="PF05423">
    <property type="entry name" value="Mycobact_memb"/>
    <property type="match status" value="1"/>
</dbReference>
<evidence type="ECO:0000256" key="4">
    <source>
        <dbReference type="ARBA" id="ARBA00022692"/>
    </source>
</evidence>
<keyword evidence="5 7" id="KW-1133">Transmembrane helix</keyword>
<sequence>MSQDDGQGESRKRGGFFSRYWLYFVTALLAGLVVLAIDRIGTMYYQTTNDKATPNNAGDVTKFIPKHVTFELSGNFGGSGQLTYLDVDAQPHNVVLNSLPWSYTETTMLTTASASIVARVQGDQLTCRILVDGVLKTESSLANPGAAVTCVVLSA</sequence>
<organism evidence="8 9">
    <name type="scientific">Segniliparus rugosus (strain ATCC BAA-974 / DSM 45345 / CCUG 50838 / CIP 108380 / JCM 13579 / CDC 945)</name>
    <dbReference type="NCBI Taxonomy" id="679197"/>
    <lineage>
        <taxon>Bacteria</taxon>
        <taxon>Bacillati</taxon>
        <taxon>Actinomycetota</taxon>
        <taxon>Actinomycetes</taxon>
        <taxon>Mycobacteriales</taxon>
        <taxon>Segniliparaceae</taxon>
        <taxon>Segniliparus</taxon>
    </lineage>
</organism>
<dbReference type="eggNOG" id="ENOG5031TX8">
    <property type="taxonomic scope" value="Bacteria"/>
</dbReference>
<dbReference type="OrthoDB" id="3398257at2"/>
<comment type="caution">
    <text evidence="8">The sequence shown here is derived from an EMBL/GenBank/DDBJ whole genome shotgun (WGS) entry which is preliminary data.</text>
</comment>
<dbReference type="InterPro" id="IPR008693">
    <property type="entry name" value="MmpS"/>
</dbReference>
<evidence type="ECO:0000256" key="2">
    <source>
        <dbReference type="ARBA" id="ARBA00007531"/>
    </source>
</evidence>